<gene>
    <name evidence="2" type="ORF">GGR46_000499</name>
</gene>
<sequence length="107" mass="12035">MTRKRSPLVRTILVVTGFVVIALSPLVGILPGPGGILVFAAGLVLVLQNANWAQRVFARMKRRWPRFGRYADMALRRGSARRRRQREKDAEIARAEAELLGLRNGTR</sequence>
<feature type="transmembrane region" description="Helical" evidence="1">
    <location>
        <begin position="12"/>
        <end position="30"/>
    </location>
</feature>
<keyword evidence="3" id="KW-1185">Reference proteome</keyword>
<dbReference type="RefSeq" id="WP_183994261.1">
    <property type="nucleotide sequence ID" value="NZ_JACIEH010000001.1"/>
</dbReference>
<evidence type="ECO:0000256" key="1">
    <source>
        <dbReference type="SAM" id="Phobius"/>
    </source>
</evidence>
<evidence type="ECO:0000313" key="2">
    <source>
        <dbReference type="EMBL" id="MBB4096966.1"/>
    </source>
</evidence>
<dbReference type="AlphaFoldDB" id="A0A7W6NVU1"/>
<evidence type="ECO:0000313" key="3">
    <source>
        <dbReference type="Proteomes" id="UP000557392"/>
    </source>
</evidence>
<proteinExistence type="predicted"/>
<dbReference type="Proteomes" id="UP000557392">
    <property type="component" value="Unassembled WGS sequence"/>
</dbReference>
<keyword evidence="1" id="KW-0812">Transmembrane</keyword>
<comment type="caution">
    <text evidence="2">The sequence shown here is derived from an EMBL/GenBank/DDBJ whole genome shotgun (WGS) entry which is preliminary data.</text>
</comment>
<keyword evidence="1" id="KW-0472">Membrane</keyword>
<feature type="transmembrane region" description="Helical" evidence="1">
    <location>
        <begin position="36"/>
        <end position="53"/>
    </location>
</feature>
<name>A0A7W6NVU1_9SPHN</name>
<protein>
    <submittedName>
        <fullName evidence="2">Uncharacterized protein</fullName>
    </submittedName>
</protein>
<accession>A0A7W6NVU1</accession>
<keyword evidence="1" id="KW-1133">Transmembrane helix</keyword>
<organism evidence="2 3">
    <name type="scientific">Sphingomonas kyeonggiensis</name>
    <dbReference type="NCBI Taxonomy" id="1268553"/>
    <lineage>
        <taxon>Bacteria</taxon>
        <taxon>Pseudomonadati</taxon>
        <taxon>Pseudomonadota</taxon>
        <taxon>Alphaproteobacteria</taxon>
        <taxon>Sphingomonadales</taxon>
        <taxon>Sphingomonadaceae</taxon>
        <taxon>Sphingomonas</taxon>
    </lineage>
</organism>
<dbReference type="EMBL" id="JACIEH010000001">
    <property type="protein sequence ID" value="MBB4096966.1"/>
    <property type="molecule type" value="Genomic_DNA"/>
</dbReference>
<reference evidence="2 3" key="1">
    <citation type="submission" date="2020-08" db="EMBL/GenBank/DDBJ databases">
        <title>Genomic Encyclopedia of Type Strains, Phase IV (KMG-IV): sequencing the most valuable type-strain genomes for metagenomic binning, comparative biology and taxonomic classification.</title>
        <authorList>
            <person name="Goeker M."/>
        </authorList>
    </citation>
    <scope>NUCLEOTIDE SEQUENCE [LARGE SCALE GENOMIC DNA]</scope>
    <source>
        <strain evidence="2 3">DSM 101806</strain>
    </source>
</reference>